<feature type="transmembrane region" description="Helical" evidence="6">
    <location>
        <begin position="342"/>
        <end position="363"/>
    </location>
</feature>
<evidence type="ECO:0000256" key="4">
    <source>
        <dbReference type="ARBA" id="ARBA00022989"/>
    </source>
</evidence>
<evidence type="ECO:0000256" key="3">
    <source>
        <dbReference type="ARBA" id="ARBA00022692"/>
    </source>
</evidence>
<dbReference type="EMBL" id="JBAMMX010000026">
    <property type="protein sequence ID" value="KAK6913873.1"/>
    <property type="molecule type" value="Genomic_DNA"/>
</dbReference>
<evidence type="ECO:0000313" key="7">
    <source>
        <dbReference type="EMBL" id="KAK6913873.1"/>
    </source>
</evidence>
<sequence>MSCLASCCATLTCGCCSSVASGISKRSARLAYCGLFGVSLIVSWILREVAAPLLEKISWINTSSESTEWYQEQAVLRVGLGSFLFFAVLAVIMIGVKDQNDRRDAIHHGGWIAKMIIWALLVILMFFLPNAVINVYAFLSKFGAGMFLLVQVVILLDAVHSWNDAWVAKDEQKWYVALLVVSVVCYIAAFTFSGILFIWFNPSGDDCGLNVFFIVMTMILAFAFAVIALHPAVNGSLLPASIISVYCAYVCYTGLSSEPRDYVCNGLNNTTAVSISTVLLGMATTILSVLYSALRAGSSTTFLSPTSSPTSSSAALKQPLVESDKLEEGKEKKEEKEARPVTYSYTFFHLIFALASMYSGMLLTGWTSSSESTELIDVGWTSVWIKICTEWATAALYIWSLVAPLIVPDREFN</sequence>
<dbReference type="GO" id="GO:0016020">
    <property type="term" value="C:membrane"/>
    <property type="evidence" value="ECO:0007669"/>
    <property type="project" value="UniProtKB-SubCell"/>
</dbReference>
<keyword evidence="5 6" id="KW-0472">Membrane</keyword>
<evidence type="ECO:0000313" key="8">
    <source>
        <dbReference type="Proteomes" id="UP001370490"/>
    </source>
</evidence>
<dbReference type="PANTHER" id="PTHR10383">
    <property type="entry name" value="SERINE INCORPORATOR"/>
    <property type="match status" value="1"/>
</dbReference>
<gene>
    <name evidence="7" type="ORF">RJ641_021194</name>
</gene>
<protein>
    <submittedName>
        <fullName evidence="7">Serine incorporator/TMS membrane protein</fullName>
    </submittedName>
</protein>
<dbReference type="PANTHER" id="PTHR10383:SF9">
    <property type="entry name" value="SERINE INCORPORATOR, ISOFORM F"/>
    <property type="match status" value="1"/>
</dbReference>
<keyword evidence="8" id="KW-1185">Reference proteome</keyword>
<organism evidence="7 8">
    <name type="scientific">Dillenia turbinata</name>
    <dbReference type="NCBI Taxonomy" id="194707"/>
    <lineage>
        <taxon>Eukaryota</taxon>
        <taxon>Viridiplantae</taxon>
        <taxon>Streptophyta</taxon>
        <taxon>Embryophyta</taxon>
        <taxon>Tracheophyta</taxon>
        <taxon>Spermatophyta</taxon>
        <taxon>Magnoliopsida</taxon>
        <taxon>eudicotyledons</taxon>
        <taxon>Gunneridae</taxon>
        <taxon>Pentapetalae</taxon>
        <taxon>Dilleniales</taxon>
        <taxon>Dilleniaceae</taxon>
        <taxon>Dillenia</taxon>
    </lineage>
</organism>
<feature type="transmembrane region" description="Helical" evidence="6">
    <location>
        <begin position="30"/>
        <end position="54"/>
    </location>
</feature>
<comment type="subcellular location">
    <subcellularLocation>
        <location evidence="1">Membrane</location>
        <topology evidence="1">Multi-pass membrane protein</topology>
    </subcellularLocation>
</comment>
<keyword evidence="4 6" id="KW-1133">Transmembrane helix</keyword>
<dbReference type="AlphaFoldDB" id="A0AAN8UNL9"/>
<reference evidence="7 8" key="1">
    <citation type="submission" date="2023-12" db="EMBL/GenBank/DDBJ databases">
        <title>A high-quality genome assembly for Dillenia turbinata (Dilleniales).</title>
        <authorList>
            <person name="Chanderbali A."/>
        </authorList>
    </citation>
    <scope>NUCLEOTIDE SEQUENCE [LARGE SCALE GENOMIC DNA]</scope>
    <source>
        <strain evidence="7">LSX21</strain>
        <tissue evidence="7">Leaf</tissue>
    </source>
</reference>
<dbReference type="Pfam" id="PF03348">
    <property type="entry name" value="Serinc"/>
    <property type="match status" value="1"/>
</dbReference>
<comment type="caution">
    <text evidence="7">The sequence shown here is derived from an EMBL/GenBank/DDBJ whole genome shotgun (WGS) entry which is preliminary data.</text>
</comment>
<feature type="transmembrane region" description="Helical" evidence="6">
    <location>
        <begin position="116"/>
        <end position="136"/>
    </location>
</feature>
<evidence type="ECO:0000256" key="5">
    <source>
        <dbReference type="ARBA" id="ARBA00023136"/>
    </source>
</evidence>
<evidence type="ECO:0000256" key="2">
    <source>
        <dbReference type="ARBA" id="ARBA00006665"/>
    </source>
</evidence>
<name>A0AAN8UNL9_9MAGN</name>
<dbReference type="InterPro" id="IPR005016">
    <property type="entry name" value="TDE1/TMS"/>
</dbReference>
<feature type="transmembrane region" description="Helical" evidence="6">
    <location>
        <begin position="74"/>
        <end position="96"/>
    </location>
</feature>
<evidence type="ECO:0000256" key="6">
    <source>
        <dbReference type="SAM" id="Phobius"/>
    </source>
</evidence>
<evidence type="ECO:0000256" key="1">
    <source>
        <dbReference type="ARBA" id="ARBA00004141"/>
    </source>
</evidence>
<feature type="transmembrane region" description="Helical" evidence="6">
    <location>
        <begin position="383"/>
        <end position="407"/>
    </location>
</feature>
<proteinExistence type="inferred from homology"/>
<comment type="similarity">
    <text evidence="2">Belongs to the TDE1 family.</text>
</comment>
<feature type="transmembrane region" description="Helical" evidence="6">
    <location>
        <begin position="211"/>
        <end position="229"/>
    </location>
</feature>
<feature type="transmembrane region" description="Helical" evidence="6">
    <location>
        <begin position="275"/>
        <end position="294"/>
    </location>
</feature>
<accession>A0AAN8UNL9</accession>
<dbReference type="Proteomes" id="UP001370490">
    <property type="component" value="Unassembled WGS sequence"/>
</dbReference>
<feature type="transmembrane region" description="Helical" evidence="6">
    <location>
        <begin position="142"/>
        <end position="162"/>
    </location>
</feature>
<feature type="transmembrane region" description="Helical" evidence="6">
    <location>
        <begin position="174"/>
        <end position="199"/>
    </location>
</feature>
<keyword evidence="3 6" id="KW-0812">Transmembrane</keyword>
<feature type="transmembrane region" description="Helical" evidence="6">
    <location>
        <begin position="236"/>
        <end position="255"/>
    </location>
</feature>